<evidence type="ECO:0000313" key="7">
    <source>
        <dbReference type="Proteomes" id="UP001058974"/>
    </source>
</evidence>
<evidence type="ECO:0000256" key="1">
    <source>
        <dbReference type="ARBA" id="ARBA00022670"/>
    </source>
</evidence>
<dbReference type="EMBL" id="JAMSHJ010000005">
    <property type="protein sequence ID" value="KAI5405192.1"/>
    <property type="molecule type" value="Genomic_DNA"/>
</dbReference>
<keyword evidence="4" id="KW-0862">Zinc</keyword>
<dbReference type="GO" id="GO:0005739">
    <property type="term" value="C:mitochondrion"/>
    <property type="evidence" value="ECO:0007669"/>
    <property type="project" value="TreeGrafter"/>
</dbReference>
<dbReference type="SUPFAM" id="SSF63411">
    <property type="entry name" value="LuxS/MPP-like metallohydrolase"/>
    <property type="match status" value="1"/>
</dbReference>
<evidence type="ECO:0000256" key="2">
    <source>
        <dbReference type="ARBA" id="ARBA00022723"/>
    </source>
</evidence>
<dbReference type="AlphaFoldDB" id="A0A9D4WP04"/>
<dbReference type="Gramene" id="Psat05G0210000-T1">
    <property type="protein sequence ID" value="KAI5405192.1"/>
    <property type="gene ID" value="KIW84_052100"/>
</dbReference>
<comment type="caution">
    <text evidence="6">The sequence shown here is derived from an EMBL/GenBank/DDBJ whole genome shotgun (WGS) entry which is preliminary data.</text>
</comment>
<protein>
    <submittedName>
        <fullName evidence="6">Uncharacterized protein</fullName>
    </submittedName>
</protein>
<dbReference type="Proteomes" id="UP001058974">
    <property type="component" value="Chromosome 5"/>
</dbReference>
<dbReference type="GO" id="GO:0006508">
    <property type="term" value="P:proteolysis"/>
    <property type="evidence" value="ECO:0007669"/>
    <property type="project" value="UniProtKB-KW"/>
</dbReference>
<keyword evidence="5" id="KW-0482">Metalloprotease</keyword>
<organism evidence="6 7">
    <name type="scientific">Pisum sativum</name>
    <name type="common">Garden pea</name>
    <name type="synonym">Lathyrus oleraceus</name>
    <dbReference type="NCBI Taxonomy" id="3888"/>
    <lineage>
        <taxon>Eukaryota</taxon>
        <taxon>Viridiplantae</taxon>
        <taxon>Streptophyta</taxon>
        <taxon>Embryophyta</taxon>
        <taxon>Tracheophyta</taxon>
        <taxon>Spermatophyta</taxon>
        <taxon>Magnoliopsida</taxon>
        <taxon>eudicotyledons</taxon>
        <taxon>Gunneridae</taxon>
        <taxon>Pentapetalae</taxon>
        <taxon>rosids</taxon>
        <taxon>fabids</taxon>
        <taxon>Fabales</taxon>
        <taxon>Fabaceae</taxon>
        <taxon>Papilionoideae</taxon>
        <taxon>50 kb inversion clade</taxon>
        <taxon>NPAAA clade</taxon>
        <taxon>Hologalegina</taxon>
        <taxon>IRL clade</taxon>
        <taxon>Fabeae</taxon>
        <taxon>Lathyrus</taxon>
    </lineage>
</organism>
<dbReference type="Gene3D" id="3.30.830.10">
    <property type="entry name" value="Metalloenzyme, LuxS/M16 peptidase-like"/>
    <property type="match status" value="1"/>
</dbReference>
<keyword evidence="7" id="KW-1185">Reference proteome</keyword>
<name>A0A9D4WP04_PEA</name>
<evidence type="ECO:0000313" key="6">
    <source>
        <dbReference type="EMBL" id="KAI5405192.1"/>
    </source>
</evidence>
<keyword evidence="2" id="KW-0479">Metal-binding</keyword>
<evidence type="ECO:0000256" key="4">
    <source>
        <dbReference type="ARBA" id="ARBA00022833"/>
    </source>
</evidence>
<evidence type="ECO:0000256" key="3">
    <source>
        <dbReference type="ARBA" id="ARBA00022801"/>
    </source>
</evidence>
<gene>
    <name evidence="6" type="ORF">KIW84_052100</name>
</gene>
<keyword evidence="3" id="KW-0378">Hydrolase</keyword>
<dbReference type="InterPro" id="IPR011249">
    <property type="entry name" value="Metalloenz_LuxS/M16"/>
</dbReference>
<dbReference type="GO" id="GO:0046872">
    <property type="term" value="F:metal ion binding"/>
    <property type="evidence" value="ECO:0007669"/>
    <property type="project" value="UniProtKB-KW"/>
</dbReference>
<dbReference type="PANTHER" id="PTHR11851">
    <property type="entry name" value="METALLOPROTEASE"/>
    <property type="match status" value="1"/>
</dbReference>
<keyword evidence="1" id="KW-0645">Protease</keyword>
<dbReference type="GO" id="GO:0008237">
    <property type="term" value="F:metallopeptidase activity"/>
    <property type="evidence" value="ECO:0007669"/>
    <property type="project" value="UniProtKB-KW"/>
</dbReference>
<reference evidence="6 7" key="1">
    <citation type="journal article" date="2022" name="Nat. Genet.">
        <title>Improved pea reference genome and pan-genome highlight genomic features and evolutionary characteristics.</title>
        <authorList>
            <person name="Yang T."/>
            <person name="Liu R."/>
            <person name="Luo Y."/>
            <person name="Hu S."/>
            <person name="Wang D."/>
            <person name="Wang C."/>
            <person name="Pandey M.K."/>
            <person name="Ge S."/>
            <person name="Xu Q."/>
            <person name="Li N."/>
            <person name="Li G."/>
            <person name="Huang Y."/>
            <person name="Saxena R.K."/>
            <person name="Ji Y."/>
            <person name="Li M."/>
            <person name="Yan X."/>
            <person name="He Y."/>
            <person name="Liu Y."/>
            <person name="Wang X."/>
            <person name="Xiang C."/>
            <person name="Varshney R.K."/>
            <person name="Ding H."/>
            <person name="Gao S."/>
            <person name="Zong X."/>
        </authorList>
    </citation>
    <scope>NUCLEOTIDE SEQUENCE [LARGE SCALE GENOMIC DNA]</scope>
    <source>
        <strain evidence="6 7">cv. Zhongwan 6</strain>
    </source>
</reference>
<dbReference type="PANTHER" id="PTHR11851:SF149">
    <property type="entry name" value="GH01077P"/>
    <property type="match status" value="1"/>
</dbReference>
<dbReference type="InterPro" id="IPR050361">
    <property type="entry name" value="MPP/UQCRC_Complex"/>
</dbReference>
<accession>A0A9D4WP04</accession>
<proteinExistence type="predicted"/>
<evidence type="ECO:0000256" key="5">
    <source>
        <dbReference type="ARBA" id="ARBA00023049"/>
    </source>
</evidence>
<sequence length="131" mass="14788">MIILGPAQNIKTITKAHLQDYIHTYYTAPKMVRATSGAVNFLRHILGRSRFNRFDGYASNVGFLEQVSRRGKHVGSELAQLDSINEIEESAMAFNTNYKDTCLFGVYTIAKPDCLNDLAYAILYNKTKLAY</sequence>